<evidence type="ECO:0000256" key="1">
    <source>
        <dbReference type="SAM" id="MobiDB-lite"/>
    </source>
</evidence>
<evidence type="ECO:0000313" key="2">
    <source>
        <dbReference type="EMBL" id="KAF6433713.1"/>
    </source>
</evidence>
<comment type="caution">
    <text evidence="2">The sequence shown here is derived from an EMBL/GenBank/DDBJ whole genome shotgun (WGS) entry which is preliminary data.</text>
</comment>
<protein>
    <submittedName>
        <fullName evidence="2">Uncharacterized protein</fullName>
    </submittedName>
</protein>
<keyword evidence="3" id="KW-1185">Reference proteome</keyword>
<name>A0A7J8EE96_MOLMO</name>
<evidence type="ECO:0000313" key="3">
    <source>
        <dbReference type="Proteomes" id="UP000550707"/>
    </source>
</evidence>
<dbReference type="Proteomes" id="UP000550707">
    <property type="component" value="Unassembled WGS sequence"/>
</dbReference>
<sequence length="257" mass="26678">MLGLGWLWTPDKTHTPSVLSSRPGRLSVWGGEAQAGTVAWDEGAPGMSEVCSPGVGGTWARGVFGLCCPLSRAPGSGQPSLWARGDFLERWGHLGSLAVCGGGAWQTTKDPALPRAAPSQVLLWAHQLAAHCAERWLNEGRAGPPSWMTGWDSGPGLPAPIPVTVHLGSEASQTWDPALGLMCHLVGGMIRLRGLSRGVAARGPRMTPGRGTTISSSSSGHLGVFPSSGLLTPASGGEWQAFGWARAEPGCKSAPRP</sequence>
<dbReference type="InParanoid" id="A0A7J8EE96"/>
<dbReference type="AlphaFoldDB" id="A0A7J8EE96"/>
<organism evidence="2 3">
    <name type="scientific">Molossus molossus</name>
    <name type="common">Pallas' mastiff bat</name>
    <name type="synonym">Vespertilio molossus</name>
    <dbReference type="NCBI Taxonomy" id="27622"/>
    <lineage>
        <taxon>Eukaryota</taxon>
        <taxon>Metazoa</taxon>
        <taxon>Chordata</taxon>
        <taxon>Craniata</taxon>
        <taxon>Vertebrata</taxon>
        <taxon>Euteleostomi</taxon>
        <taxon>Mammalia</taxon>
        <taxon>Eutheria</taxon>
        <taxon>Laurasiatheria</taxon>
        <taxon>Chiroptera</taxon>
        <taxon>Yangochiroptera</taxon>
        <taxon>Molossidae</taxon>
        <taxon>Molossus</taxon>
    </lineage>
</organism>
<accession>A0A7J8EE96</accession>
<feature type="region of interest" description="Disordered" evidence="1">
    <location>
        <begin position="201"/>
        <end position="220"/>
    </location>
</feature>
<gene>
    <name evidence="2" type="ORF">HJG59_008800</name>
</gene>
<proteinExistence type="predicted"/>
<dbReference type="EMBL" id="JACASF010000014">
    <property type="protein sequence ID" value="KAF6433713.1"/>
    <property type="molecule type" value="Genomic_DNA"/>
</dbReference>
<reference evidence="2 3" key="1">
    <citation type="journal article" date="2020" name="Nature">
        <title>Six reference-quality genomes reveal evolution of bat adaptations.</title>
        <authorList>
            <person name="Jebb D."/>
            <person name="Huang Z."/>
            <person name="Pippel M."/>
            <person name="Hughes G.M."/>
            <person name="Lavrichenko K."/>
            <person name="Devanna P."/>
            <person name="Winkler S."/>
            <person name="Jermiin L.S."/>
            <person name="Skirmuntt E.C."/>
            <person name="Katzourakis A."/>
            <person name="Burkitt-Gray L."/>
            <person name="Ray D.A."/>
            <person name="Sullivan K.A.M."/>
            <person name="Roscito J.G."/>
            <person name="Kirilenko B.M."/>
            <person name="Davalos L.M."/>
            <person name="Corthals A.P."/>
            <person name="Power M.L."/>
            <person name="Jones G."/>
            <person name="Ransome R.D."/>
            <person name="Dechmann D.K.N."/>
            <person name="Locatelli A.G."/>
            <person name="Puechmaille S.J."/>
            <person name="Fedrigo O."/>
            <person name="Jarvis E.D."/>
            <person name="Hiller M."/>
            <person name="Vernes S.C."/>
            <person name="Myers E.W."/>
            <person name="Teeling E.C."/>
        </authorList>
    </citation>
    <scope>NUCLEOTIDE SEQUENCE [LARGE SCALE GENOMIC DNA]</scope>
    <source>
        <strain evidence="2">MMolMol1</strain>
        <tissue evidence="2">Muscle</tissue>
    </source>
</reference>